<dbReference type="RefSeq" id="WP_100748522.1">
    <property type="nucleotide sequence ID" value="NZ_NPEF02000028.1"/>
</dbReference>
<keyword evidence="1" id="KW-0472">Membrane</keyword>
<evidence type="ECO:0000256" key="1">
    <source>
        <dbReference type="SAM" id="Phobius"/>
    </source>
</evidence>
<feature type="transmembrane region" description="Helical" evidence="1">
    <location>
        <begin position="20"/>
        <end position="38"/>
    </location>
</feature>
<proteinExistence type="predicted"/>
<keyword evidence="1" id="KW-1133">Transmembrane helix</keyword>
<reference evidence="2 3" key="1">
    <citation type="journal article" date="2018" name="Microb. Genom.">
        <title>Deciphering the unexplored Leptospira diversity from soils uncovers genomic evolution to virulence.</title>
        <authorList>
            <person name="Thibeaux R."/>
            <person name="Iraola G."/>
            <person name="Ferres I."/>
            <person name="Bierque E."/>
            <person name="Girault D."/>
            <person name="Soupe-Gilbert M.E."/>
            <person name="Picardeau M."/>
            <person name="Goarant C."/>
        </authorList>
    </citation>
    <scope>NUCLEOTIDE SEQUENCE [LARGE SCALE GENOMIC DNA]</scope>
    <source>
        <strain evidence="2 3">ATI7-C-A5</strain>
    </source>
</reference>
<sequence length="73" mass="7839">MVKHAKSFWKYFSDNTTKGIITTILGIFIVLGSVISVFLGKADWTQACFGIGAGIAAIGFMGKRAKLPETKGE</sequence>
<evidence type="ECO:0000313" key="3">
    <source>
        <dbReference type="Proteomes" id="UP000232122"/>
    </source>
</evidence>
<dbReference type="EMBL" id="NPEF02000028">
    <property type="protein sequence ID" value="MDV6237639.1"/>
    <property type="molecule type" value="Genomic_DNA"/>
</dbReference>
<name>A0AAE4QR16_9LEPT</name>
<dbReference type="Proteomes" id="UP000232122">
    <property type="component" value="Unassembled WGS sequence"/>
</dbReference>
<organism evidence="2 3">
    <name type="scientific">Leptospira ellisii</name>
    <dbReference type="NCBI Taxonomy" id="2023197"/>
    <lineage>
        <taxon>Bacteria</taxon>
        <taxon>Pseudomonadati</taxon>
        <taxon>Spirochaetota</taxon>
        <taxon>Spirochaetia</taxon>
        <taxon>Leptospirales</taxon>
        <taxon>Leptospiraceae</taxon>
        <taxon>Leptospira</taxon>
    </lineage>
</organism>
<keyword evidence="3" id="KW-1185">Reference proteome</keyword>
<protein>
    <submittedName>
        <fullName evidence="2">Uncharacterized protein</fullName>
    </submittedName>
</protein>
<evidence type="ECO:0000313" key="2">
    <source>
        <dbReference type="EMBL" id="MDV6237639.1"/>
    </source>
</evidence>
<comment type="caution">
    <text evidence="2">The sequence shown here is derived from an EMBL/GenBank/DDBJ whole genome shotgun (WGS) entry which is preliminary data.</text>
</comment>
<keyword evidence="1" id="KW-0812">Transmembrane</keyword>
<gene>
    <name evidence="2" type="ORF">CH379_018555</name>
</gene>
<accession>A0AAE4QR16</accession>
<dbReference type="AlphaFoldDB" id="A0AAE4QR16"/>